<feature type="transmembrane region" description="Helical" evidence="13">
    <location>
        <begin position="77"/>
        <end position="101"/>
    </location>
</feature>
<dbReference type="InterPro" id="IPR050173">
    <property type="entry name" value="ABC_transporter_C-like"/>
</dbReference>
<dbReference type="CDD" id="cd18580">
    <property type="entry name" value="ABC_6TM_ABCC_D2"/>
    <property type="match status" value="1"/>
</dbReference>
<dbReference type="SMART" id="SM00382">
    <property type="entry name" value="AAA"/>
    <property type="match status" value="2"/>
</dbReference>
<feature type="transmembrane region" description="Helical" evidence="13">
    <location>
        <begin position="36"/>
        <end position="57"/>
    </location>
</feature>
<dbReference type="PANTHER" id="PTHR24223:SF263">
    <property type="entry name" value="ABC-TYPE XENOBIOTIC TRANSPORTER"/>
    <property type="match status" value="1"/>
</dbReference>
<dbReference type="PROSITE" id="PS50929">
    <property type="entry name" value="ABC_TM1F"/>
    <property type="match status" value="2"/>
</dbReference>
<feature type="transmembrane region" description="Helical" evidence="13">
    <location>
        <begin position="537"/>
        <end position="558"/>
    </location>
</feature>
<comment type="subcellular location">
    <subcellularLocation>
        <location evidence="1">Membrane</location>
        <topology evidence="1">Multi-pass membrane protein</topology>
    </subcellularLocation>
</comment>
<keyword evidence="17" id="KW-1185">Reference proteome</keyword>
<comment type="caution">
    <text evidence="16">The sequence shown here is derived from an EMBL/GenBank/DDBJ whole genome shotgun (WGS) entry which is preliminary data.</text>
</comment>
<dbReference type="InterPro" id="IPR011527">
    <property type="entry name" value="ABC1_TM_dom"/>
</dbReference>
<dbReference type="PROSITE" id="PS50893">
    <property type="entry name" value="ABC_TRANSPORTER_2"/>
    <property type="match status" value="2"/>
</dbReference>
<dbReference type="InterPro" id="IPR044726">
    <property type="entry name" value="ABCC_6TM_D2"/>
</dbReference>
<keyword evidence="8" id="KW-0067">ATP-binding</keyword>
<evidence type="ECO:0000256" key="13">
    <source>
        <dbReference type="SAM" id="Phobius"/>
    </source>
</evidence>
<comment type="catalytic activity">
    <reaction evidence="12">
        <text>ATP + H2O + xenobioticSide 1 = ADP + phosphate + xenobioticSide 2.</text>
        <dbReference type="EC" id="7.6.2.2"/>
    </reaction>
</comment>
<evidence type="ECO:0000256" key="10">
    <source>
        <dbReference type="ARBA" id="ARBA00022989"/>
    </source>
</evidence>
<evidence type="ECO:0000256" key="7">
    <source>
        <dbReference type="ARBA" id="ARBA00022741"/>
    </source>
</evidence>
<keyword evidence="11 13" id="KW-0472">Membrane</keyword>
<dbReference type="Proteomes" id="UP001237642">
    <property type="component" value="Unassembled WGS sequence"/>
</dbReference>
<name>A0AAD8I237_9APIA</name>
<feature type="transmembrane region" description="Helical" evidence="13">
    <location>
        <begin position="177"/>
        <end position="196"/>
    </location>
</feature>
<reference evidence="16" key="1">
    <citation type="submission" date="2023-02" db="EMBL/GenBank/DDBJ databases">
        <title>Genome of toxic invasive species Heracleum sosnowskyi carries increased number of genes despite the absence of recent whole-genome duplications.</title>
        <authorList>
            <person name="Schelkunov M."/>
            <person name="Shtratnikova V."/>
            <person name="Makarenko M."/>
            <person name="Klepikova A."/>
            <person name="Omelchenko D."/>
            <person name="Novikova G."/>
            <person name="Obukhova E."/>
            <person name="Bogdanov V."/>
            <person name="Penin A."/>
            <person name="Logacheva M."/>
        </authorList>
    </citation>
    <scope>NUCLEOTIDE SEQUENCE</scope>
    <source>
        <strain evidence="16">Hsosn_3</strain>
        <tissue evidence="16">Leaf</tissue>
    </source>
</reference>
<dbReference type="InterPro" id="IPR056228">
    <property type="entry name" value="ABCC10-like_N"/>
</dbReference>
<evidence type="ECO:0000256" key="8">
    <source>
        <dbReference type="ARBA" id="ARBA00022840"/>
    </source>
</evidence>
<protein>
    <recommendedName>
        <fullName evidence="3">ABC-type xenobiotic transporter</fullName>
        <ecNumber evidence="3">7.6.2.2</ecNumber>
    </recommendedName>
</protein>
<dbReference type="GO" id="GO:0016887">
    <property type="term" value="F:ATP hydrolysis activity"/>
    <property type="evidence" value="ECO:0007669"/>
    <property type="project" value="InterPro"/>
</dbReference>
<feature type="transmembrane region" description="Helical" evidence="13">
    <location>
        <begin position="313"/>
        <end position="335"/>
    </location>
</feature>
<evidence type="ECO:0000256" key="3">
    <source>
        <dbReference type="ARBA" id="ARBA00012191"/>
    </source>
</evidence>
<dbReference type="InterPro" id="IPR003593">
    <property type="entry name" value="AAA+_ATPase"/>
</dbReference>
<dbReference type="Pfam" id="PF24358">
    <property type="entry name" value="ABCC10_N"/>
    <property type="match status" value="1"/>
</dbReference>
<feature type="transmembrane region" description="Helical" evidence="13">
    <location>
        <begin position="1115"/>
        <end position="1135"/>
    </location>
</feature>
<keyword evidence="10 13" id="KW-1133">Transmembrane helix</keyword>
<proteinExistence type="inferred from homology"/>
<dbReference type="CDD" id="cd03244">
    <property type="entry name" value="ABCC_MRP_domain2"/>
    <property type="match status" value="1"/>
</dbReference>
<evidence type="ECO:0000256" key="5">
    <source>
        <dbReference type="ARBA" id="ARBA00022692"/>
    </source>
</evidence>
<keyword evidence="7" id="KW-0547">Nucleotide-binding</keyword>
<feature type="domain" description="ABC transporter" evidence="14">
    <location>
        <begin position="1206"/>
        <end position="1440"/>
    </location>
</feature>
<comment type="similarity">
    <text evidence="2">Belongs to the ABC transporter superfamily. ABCC family. Conjugate transporter (TC 3.A.1.208) subfamily.</text>
</comment>
<dbReference type="InterPro" id="IPR036640">
    <property type="entry name" value="ABC1_TM_sf"/>
</dbReference>
<dbReference type="InterPro" id="IPR003439">
    <property type="entry name" value="ABC_transporter-like_ATP-bd"/>
</dbReference>
<evidence type="ECO:0000256" key="12">
    <source>
        <dbReference type="ARBA" id="ARBA00034018"/>
    </source>
</evidence>
<dbReference type="PANTHER" id="PTHR24223">
    <property type="entry name" value="ATP-BINDING CASSETTE SUB-FAMILY C"/>
    <property type="match status" value="1"/>
</dbReference>
<evidence type="ECO:0000313" key="16">
    <source>
        <dbReference type="EMBL" id="KAK1377126.1"/>
    </source>
</evidence>
<evidence type="ECO:0000256" key="4">
    <source>
        <dbReference type="ARBA" id="ARBA00022448"/>
    </source>
</evidence>
<dbReference type="Pfam" id="PF00664">
    <property type="entry name" value="ABC_membrane"/>
    <property type="match status" value="2"/>
</dbReference>
<evidence type="ECO:0000313" key="17">
    <source>
        <dbReference type="Proteomes" id="UP001237642"/>
    </source>
</evidence>
<reference evidence="16" key="2">
    <citation type="submission" date="2023-05" db="EMBL/GenBank/DDBJ databases">
        <authorList>
            <person name="Schelkunov M.I."/>
        </authorList>
    </citation>
    <scope>NUCLEOTIDE SEQUENCE</scope>
    <source>
        <strain evidence="16">Hsosn_3</strain>
        <tissue evidence="16">Leaf</tissue>
    </source>
</reference>
<keyword evidence="4" id="KW-0813">Transport</keyword>
<evidence type="ECO:0000259" key="14">
    <source>
        <dbReference type="PROSITE" id="PS50893"/>
    </source>
</evidence>
<evidence type="ECO:0000259" key="15">
    <source>
        <dbReference type="PROSITE" id="PS50929"/>
    </source>
</evidence>
<dbReference type="EMBL" id="JAUIZM010000007">
    <property type="protein sequence ID" value="KAK1377126.1"/>
    <property type="molecule type" value="Genomic_DNA"/>
</dbReference>
<dbReference type="GO" id="GO:0016020">
    <property type="term" value="C:membrane"/>
    <property type="evidence" value="ECO:0007669"/>
    <property type="project" value="UniProtKB-SubCell"/>
</dbReference>
<dbReference type="FunFam" id="1.20.1560.10:FF:000002">
    <property type="entry name" value="ABC transporter C family member 5"/>
    <property type="match status" value="1"/>
</dbReference>
<feature type="transmembrane region" description="Helical" evidence="13">
    <location>
        <begin position="1141"/>
        <end position="1161"/>
    </location>
</feature>
<organism evidence="16 17">
    <name type="scientific">Heracleum sosnowskyi</name>
    <dbReference type="NCBI Taxonomy" id="360622"/>
    <lineage>
        <taxon>Eukaryota</taxon>
        <taxon>Viridiplantae</taxon>
        <taxon>Streptophyta</taxon>
        <taxon>Embryophyta</taxon>
        <taxon>Tracheophyta</taxon>
        <taxon>Spermatophyta</taxon>
        <taxon>Magnoliopsida</taxon>
        <taxon>eudicotyledons</taxon>
        <taxon>Gunneridae</taxon>
        <taxon>Pentapetalae</taxon>
        <taxon>asterids</taxon>
        <taxon>campanulids</taxon>
        <taxon>Apiales</taxon>
        <taxon>Apiaceae</taxon>
        <taxon>Apioideae</taxon>
        <taxon>apioid superclade</taxon>
        <taxon>Tordylieae</taxon>
        <taxon>Tordyliinae</taxon>
        <taxon>Heracleum</taxon>
    </lineage>
</organism>
<accession>A0AAD8I237</accession>
<keyword evidence="5 13" id="KW-0812">Transmembrane</keyword>
<dbReference type="Gene3D" id="1.20.1560.10">
    <property type="entry name" value="ABC transporter type 1, transmembrane domain"/>
    <property type="match status" value="2"/>
</dbReference>
<dbReference type="CDD" id="cd03250">
    <property type="entry name" value="ABCC_MRP_domain1"/>
    <property type="match status" value="1"/>
</dbReference>
<feature type="transmembrane region" description="Helical" evidence="13">
    <location>
        <begin position="456"/>
        <end position="473"/>
    </location>
</feature>
<feature type="transmembrane region" description="Helical" evidence="13">
    <location>
        <begin position="144"/>
        <end position="165"/>
    </location>
</feature>
<dbReference type="InterPro" id="IPR027417">
    <property type="entry name" value="P-loop_NTPase"/>
</dbReference>
<dbReference type="FunFam" id="3.40.50.300:FF:000508">
    <property type="entry name" value="ABC transporter C family member 5"/>
    <property type="match status" value="1"/>
</dbReference>
<evidence type="ECO:0000256" key="9">
    <source>
        <dbReference type="ARBA" id="ARBA00022967"/>
    </source>
</evidence>
<dbReference type="Gene3D" id="3.40.50.300">
    <property type="entry name" value="P-loop containing nucleotide triphosphate hydrolases"/>
    <property type="match status" value="2"/>
</dbReference>
<sequence>MNEDFWTILCGSLICTYEVGKCNSGFLAVFNPNSCASHIFVVSLNILLLISYVSVILHKSSWSNTVVSQSRQGYMPLSIWSSVFNCGIGLVYAGLGIAIITQMINSQSTLFPLHQWLVVFFQGFTMVILGTFSFRKQQNPPAVALKLLSALFVIYAAFISISSGWEVIAYNKTSLKSVLDIITLPGAVLFFLCVLAEHKHAKTETVIDKATTLYTPLQGEGAGAGSNISEDEDVTPFSCAGILSRMSFWWLNPILKKGKMKVFEDRDLPKLQHTDRVETCYSLFMEHLTARTQKGTSGSPPVLSTIFIWQRKAILLSGLFALTKVLALAAGPLLLKAFIQVAQGKEAFKYEGYALAAGIFLAKCIESLSERQWNFRTRLIGLQVRSTLSAAIYQKQLRLSNAAKAFHSPGQIINYVIVDAYRIGEFPYYFHQMWATSLQLCLALLIIYYTVGKATVAALFAVILIVVGNSPLAKLQHKYLTELMVTRDRRIRAITEAVTNMKILKLYAWETHFRTVIEGLRKEEARWISAVLSQRGYYLSLFWSSTIVITIVTFWACYLMNIPLDYSTVFTFLATVRIVQEPIKLLPDVAGIFIEAKVSLARIVKFFEESELQKRSAQSHDIKPGKKVAICGEVGSGKSTLLAAILGEVPNVKGTVQVYGKVAYVAQTAWIQTGTIQENILFGSSIDQEKYQEVLKRCSLVQDLEILPSGDCTVIGERGVNLSGGQKQRVQLARALYQDADIYLLDDPFSAVDAHTATSLFKEYVMGALSEKTVLLVTHQVDFLPVFDIVLLMSEGKILQADTYHQLLANSPDFQNLLIAHNDATNLEKRTTCGSEQRPAISNQEIQNIDVEDECIEGSGDQLIEKEHKETGDTGLKPYIQYLKQNQGFFYLSASVVFHMVFIAGQLLQGVWLAAELQNPDISTFLLNCIYTGIGCVMSLGLLFRSYAVVVLGTKASKSIFSKVIFSIFRAPMSYFDSTPVGRILSRVSSDLSIVDLELAMKFSMALGTTMNTYLSFGILSVLTWPILFLIIPTIYITKVLQKFYLASANELMRIDGTTKSSVASHLAESIAGAVTIRAFKEEDRFNSENFHLIDANSNPFFHSFSANEWLIQRLEVLCAVIVSFSALGMTLMPLEASKSGYVGMALSYALSLNVFLVYSVQMQSMLSNSIISVERLEQYMHIQSEAPEKIDENQPPPNWPNVGRVEINNLKVKYRPNAPLVLRGISCIFKGGDSIGIVGRTGSGKTTLISALFRLVEPTEGKIIIDDIDISTIGLHDLRSRLGIIPQDPTLFSGSVRYNIDPLSEHTDIEIWKVLEKCHLRDAVQDKEEGLNSLVAQDGSNWSMGQRQLFCLGRALLKRRKILVLDEATASIDNATDTIIQRTIRTEFATCTVITVAHRIPTVIDCTMVLSMKNGEMVEYDEPNKLLNQEGSLFRKLVEEYWSYSGGHNQH</sequence>
<feature type="transmembrane region" description="Helical" evidence="13">
    <location>
        <begin position="113"/>
        <end position="132"/>
    </location>
</feature>
<evidence type="ECO:0000256" key="2">
    <source>
        <dbReference type="ARBA" id="ARBA00009726"/>
    </source>
</evidence>
<dbReference type="SUPFAM" id="SSF52540">
    <property type="entry name" value="P-loop containing nucleoside triphosphate hydrolases"/>
    <property type="match status" value="2"/>
</dbReference>
<dbReference type="FunFam" id="1.20.1560.10:FF:000003">
    <property type="entry name" value="ABC transporter C family member 10"/>
    <property type="match status" value="1"/>
</dbReference>
<dbReference type="GO" id="GO:0008559">
    <property type="term" value="F:ABC-type xenobiotic transporter activity"/>
    <property type="evidence" value="ECO:0007669"/>
    <property type="project" value="UniProtKB-EC"/>
</dbReference>
<dbReference type="FunFam" id="3.40.50.300:FF:000169">
    <property type="entry name" value="ABC transporter C family member 3"/>
    <property type="match status" value="1"/>
</dbReference>
<dbReference type="InterPro" id="IPR017871">
    <property type="entry name" value="ABC_transporter-like_CS"/>
</dbReference>
<evidence type="ECO:0000256" key="1">
    <source>
        <dbReference type="ARBA" id="ARBA00004141"/>
    </source>
</evidence>
<dbReference type="GO" id="GO:0005524">
    <property type="term" value="F:ATP binding"/>
    <property type="evidence" value="ECO:0007669"/>
    <property type="project" value="UniProtKB-KW"/>
</dbReference>
<feature type="domain" description="ABC transmembrane type-1" evidence="15">
    <location>
        <begin position="930"/>
        <end position="1169"/>
    </location>
</feature>
<dbReference type="SUPFAM" id="SSF90123">
    <property type="entry name" value="ABC transporter transmembrane region"/>
    <property type="match status" value="2"/>
</dbReference>
<keyword evidence="6" id="KW-0677">Repeat</keyword>
<feature type="domain" description="ABC transporter" evidence="14">
    <location>
        <begin position="598"/>
        <end position="820"/>
    </location>
</feature>
<feature type="transmembrane region" description="Helical" evidence="13">
    <location>
        <begin position="1014"/>
        <end position="1037"/>
    </location>
</feature>
<feature type="transmembrane region" description="Helical" evidence="13">
    <location>
        <begin position="889"/>
        <end position="913"/>
    </location>
</feature>
<dbReference type="Pfam" id="PF00005">
    <property type="entry name" value="ABC_tran"/>
    <property type="match status" value="2"/>
</dbReference>
<dbReference type="EC" id="7.6.2.2" evidence="3"/>
<dbReference type="CDD" id="cd18579">
    <property type="entry name" value="ABC_6TM_ABCC_D1"/>
    <property type="match status" value="1"/>
</dbReference>
<evidence type="ECO:0000256" key="11">
    <source>
        <dbReference type="ARBA" id="ARBA00023136"/>
    </source>
</evidence>
<feature type="domain" description="ABC transmembrane type-1" evidence="15">
    <location>
        <begin position="315"/>
        <end position="595"/>
    </location>
</feature>
<dbReference type="InterPro" id="IPR044746">
    <property type="entry name" value="ABCC_6TM_D1"/>
</dbReference>
<feature type="transmembrane region" description="Helical" evidence="13">
    <location>
        <begin position="925"/>
        <end position="948"/>
    </location>
</feature>
<keyword evidence="9" id="KW-1278">Translocase</keyword>
<dbReference type="PROSITE" id="PS00211">
    <property type="entry name" value="ABC_TRANSPORTER_1"/>
    <property type="match status" value="1"/>
</dbReference>
<gene>
    <name evidence="16" type="ORF">POM88_033319</name>
</gene>
<evidence type="ECO:0000256" key="6">
    <source>
        <dbReference type="ARBA" id="ARBA00022737"/>
    </source>
</evidence>